<evidence type="ECO:0000256" key="8">
    <source>
        <dbReference type="ARBA" id="ARBA00022842"/>
    </source>
</evidence>
<dbReference type="InterPro" id="IPR013758">
    <property type="entry name" value="Topo_IIA_A/C_ab"/>
</dbReference>
<evidence type="ECO:0000256" key="5">
    <source>
        <dbReference type="ARBA" id="ARBA00022723"/>
    </source>
</evidence>
<dbReference type="InterPro" id="IPR006171">
    <property type="entry name" value="TOPRIM_dom"/>
</dbReference>
<dbReference type="PANTHER" id="PTHR10169">
    <property type="entry name" value="DNA TOPOISOMERASE/GYRASE"/>
    <property type="match status" value="1"/>
</dbReference>
<dbReference type="EMBL" id="JAVFKY010000001">
    <property type="protein sequence ID" value="KAK5582451.1"/>
    <property type="molecule type" value="Genomic_DNA"/>
</dbReference>
<keyword evidence="6 13" id="KW-0547">Nucleotide-binding</keyword>
<dbReference type="CDD" id="cd03481">
    <property type="entry name" value="TopoIIA_Trans_ScTopoIIA"/>
    <property type="match status" value="1"/>
</dbReference>
<dbReference type="InterPro" id="IPR013506">
    <property type="entry name" value="Topo_IIA_bsu_dom2"/>
</dbReference>
<dbReference type="GO" id="GO:0003918">
    <property type="term" value="F:DNA topoisomerase type II (double strand cut, ATP-hydrolyzing) activity"/>
    <property type="evidence" value="ECO:0007669"/>
    <property type="project" value="UniProtKB-UniRule"/>
</dbReference>
<dbReference type="Gene3D" id="1.10.268.10">
    <property type="entry name" value="Topoisomerase, domain 3"/>
    <property type="match status" value="1"/>
</dbReference>
<dbReference type="GO" id="GO:0003677">
    <property type="term" value="F:DNA binding"/>
    <property type="evidence" value="ECO:0007669"/>
    <property type="project" value="UniProtKB-UniRule"/>
</dbReference>
<dbReference type="InterPro" id="IPR018522">
    <property type="entry name" value="TopoIIA_CS"/>
</dbReference>
<dbReference type="Gene3D" id="3.40.50.670">
    <property type="match status" value="1"/>
</dbReference>
<dbReference type="SMART" id="SM00434">
    <property type="entry name" value="TOP4c"/>
    <property type="match status" value="1"/>
</dbReference>
<comment type="cofactor">
    <cofactor evidence="2">
        <name>Ca(2+)</name>
        <dbReference type="ChEBI" id="CHEBI:29108"/>
    </cofactor>
</comment>
<feature type="active site" description="O-(5'-phospho-DNA)-tyrosine intermediate" evidence="12">
    <location>
        <position position="889"/>
    </location>
</feature>
<protein>
    <recommendedName>
        <fullName evidence="13">DNA topoisomerase 2</fullName>
        <ecNumber evidence="13">5.6.2.2</ecNumber>
    </recommendedName>
</protein>
<dbReference type="InterPro" id="IPR014721">
    <property type="entry name" value="Ribsml_uS5_D2-typ_fold_subgr"/>
</dbReference>
<dbReference type="InterPro" id="IPR001154">
    <property type="entry name" value="TopoII_euk"/>
</dbReference>
<dbReference type="PROSITE" id="PS00177">
    <property type="entry name" value="TOPOISOMERASE_II"/>
    <property type="match status" value="1"/>
</dbReference>
<evidence type="ECO:0000256" key="7">
    <source>
        <dbReference type="ARBA" id="ARBA00022840"/>
    </source>
</evidence>
<feature type="compositionally biased region" description="Low complexity" evidence="14">
    <location>
        <begin position="1243"/>
        <end position="1260"/>
    </location>
</feature>
<dbReference type="GO" id="GO:0000712">
    <property type="term" value="P:resolution of meiotic recombination intermediates"/>
    <property type="evidence" value="ECO:0007669"/>
    <property type="project" value="TreeGrafter"/>
</dbReference>
<dbReference type="GO" id="GO:0005634">
    <property type="term" value="C:nucleus"/>
    <property type="evidence" value="ECO:0007669"/>
    <property type="project" value="TreeGrafter"/>
</dbReference>
<dbReference type="InterPro" id="IPR001241">
    <property type="entry name" value="Topo_IIA"/>
</dbReference>
<evidence type="ECO:0000256" key="6">
    <source>
        <dbReference type="ARBA" id="ARBA00022741"/>
    </source>
</evidence>
<dbReference type="PRINTS" id="PR01158">
    <property type="entry name" value="TOPISMRASEII"/>
</dbReference>
<evidence type="ECO:0000259" key="15">
    <source>
        <dbReference type="PROSITE" id="PS50880"/>
    </source>
</evidence>
<evidence type="ECO:0000256" key="10">
    <source>
        <dbReference type="ARBA" id="ARBA00023125"/>
    </source>
</evidence>
<dbReference type="EC" id="5.6.2.2" evidence="13"/>
<evidence type="ECO:0000256" key="1">
    <source>
        <dbReference type="ARBA" id="ARBA00000185"/>
    </source>
</evidence>
<dbReference type="FunFam" id="1.10.268.10:FF:000025">
    <property type="match status" value="1"/>
</dbReference>
<name>A0AAN7YWN8_9MYCE</name>
<dbReference type="InterPro" id="IPR034157">
    <property type="entry name" value="TOPRIM_TopoII"/>
</dbReference>
<dbReference type="InterPro" id="IPR013757">
    <property type="entry name" value="Topo_IIA_A_a_sf"/>
</dbReference>
<dbReference type="Pfam" id="PF00521">
    <property type="entry name" value="DNA_topoisoIV"/>
    <property type="match status" value="1"/>
</dbReference>
<feature type="domain" description="Toprim" evidence="15">
    <location>
        <begin position="549"/>
        <end position="666"/>
    </location>
</feature>
<dbReference type="Gene3D" id="3.30.1360.40">
    <property type="match status" value="1"/>
</dbReference>
<comment type="catalytic activity">
    <reaction evidence="1 12 13">
        <text>ATP-dependent breakage, passage and rejoining of double-stranded DNA.</text>
        <dbReference type="EC" id="5.6.2.2"/>
    </reaction>
</comment>
<evidence type="ECO:0000256" key="9">
    <source>
        <dbReference type="ARBA" id="ARBA00023029"/>
    </source>
</evidence>
<dbReference type="FunFam" id="3.90.199.10:FF:000002">
    <property type="entry name" value="DNA topoisomerase 2"/>
    <property type="match status" value="1"/>
</dbReference>
<keyword evidence="5" id="KW-0479">Metal-binding</keyword>
<gene>
    <name evidence="17" type="ORF">RB653_004036</name>
</gene>
<proteinExistence type="inferred from homology"/>
<dbReference type="PROSITE" id="PS52040">
    <property type="entry name" value="TOPO_IIA"/>
    <property type="match status" value="1"/>
</dbReference>
<keyword evidence="11 12" id="KW-0413">Isomerase</keyword>
<evidence type="ECO:0000256" key="14">
    <source>
        <dbReference type="SAM" id="MobiDB-lite"/>
    </source>
</evidence>
<evidence type="ECO:0000256" key="12">
    <source>
        <dbReference type="PROSITE-ProRule" id="PRU01384"/>
    </source>
</evidence>
<keyword evidence="7 13" id="KW-0067">ATP-binding</keyword>
<keyword evidence="18" id="KW-1185">Reference proteome</keyword>
<comment type="similarity">
    <text evidence="4 13">Belongs to the type II topoisomerase family.</text>
</comment>
<evidence type="ECO:0000313" key="18">
    <source>
        <dbReference type="Proteomes" id="UP001344447"/>
    </source>
</evidence>
<dbReference type="GO" id="GO:0006265">
    <property type="term" value="P:DNA topological change"/>
    <property type="evidence" value="ECO:0007669"/>
    <property type="project" value="UniProtKB-UniRule"/>
</dbReference>
<evidence type="ECO:0000256" key="11">
    <source>
        <dbReference type="ARBA" id="ARBA00023235"/>
    </source>
</evidence>
<dbReference type="SUPFAM" id="SSF55874">
    <property type="entry name" value="ATPase domain of HSP90 chaperone/DNA topoisomerase II/histidine kinase"/>
    <property type="match status" value="1"/>
</dbReference>
<comment type="caution">
    <text evidence="17">The sequence shown here is derived from an EMBL/GenBank/DDBJ whole genome shotgun (WGS) entry which is preliminary data.</text>
</comment>
<dbReference type="GO" id="GO:0046872">
    <property type="term" value="F:metal ion binding"/>
    <property type="evidence" value="ECO:0007669"/>
    <property type="project" value="UniProtKB-KW"/>
</dbReference>
<dbReference type="Gene3D" id="3.90.199.10">
    <property type="entry name" value="Topoisomerase II, domain 5"/>
    <property type="match status" value="1"/>
</dbReference>
<keyword evidence="10 12" id="KW-0238">DNA-binding</keyword>
<evidence type="ECO:0000256" key="13">
    <source>
        <dbReference type="RuleBase" id="RU362094"/>
    </source>
</evidence>
<evidence type="ECO:0000256" key="3">
    <source>
        <dbReference type="ARBA" id="ARBA00001946"/>
    </source>
</evidence>
<comment type="cofactor">
    <cofactor evidence="3">
        <name>Mg(2+)</name>
        <dbReference type="ChEBI" id="CHEBI:18420"/>
    </cofactor>
</comment>
<organism evidence="17 18">
    <name type="scientific">Dictyostelium firmibasis</name>
    <dbReference type="NCBI Taxonomy" id="79012"/>
    <lineage>
        <taxon>Eukaryota</taxon>
        <taxon>Amoebozoa</taxon>
        <taxon>Evosea</taxon>
        <taxon>Eumycetozoa</taxon>
        <taxon>Dictyostelia</taxon>
        <taxon>Dictyosteliales</taxon>
        <taxon>Dictyosteliaceae</taxon>
        <taxon>Dictyostelium</taxon>
    </lineage>
</organism>
<dbReference type="InterPro" id="IPR031660">
    <property type="entry name" value="TOPRIM_C"/>
</dbReference>
<dbReference type="SMART" id="SM00433">
    <property type="entry name" value="TOP2c"/>
    <property type="match status" value="1"/>
</dbReference>
<dbReference type="FunFam" id="3.30.565.10:FF:000097">
    <property type="entry name" value="DNA topoisomerase 2"/>
    <property type="match status" value="1"/>
</dbReference>
<dbReference type="Pfam" id="PF01751">
    <property type="entry name" value="Toprim"/>
    <property type="match status" value="1"/>
</dbReference>
<dbReference type="FunFam" id="3.30.1490.30:FF:000001">
    <property type="entry name" value="DNA topoisomerase 2"/>
    <property type="match status" value="1"/>
</dbReference>
<comment type="function">
    <text evidence="13">Control of topological states of DNA by transient breakage and subsequent rejoining of DNA strands. Topoisomerase II makes double-strand breaks.</text>
</comment>
<dbReference type="AlphaFoldDB" id="A0AAN7YWN8"/>
<dbReference type="PANTHER" id="PTHR10169:SF49">
    <property type="entry name" value="DNA TOPOISOMERASE 2, MITOCHONDRIAL"/>
    <property type="match status" value="1"/>
</dbReference>
<keyword evidence="9 12" id="KW-0799">Topoisomerase</keyword>
<dbReference type="InterPro" id="IPR036890">
    <property type="entry name" value="HATPase_C_sf"/>
</dbReference>
<feature type="domain" description="Topo IIA-type catalytic" evidence="16">
    <location>
        <begin position="799"/>
        <end position="1221"/>
    </location>
</feature>
<accession>A0AAN7YWN8</accession>
<dbReference type="FunFam" id="3.40.50.670:FF:000001">
    <property type="entry name" value="DNA topoisomerase 2"/>
    <property type="match status" value="1"/>
</dbReference>
<sequence>MSRLLNFNNHNTISKCLTFGKGIIYNINNCQQARLISFASQSLINNNNNNNNNKNNNEKYFSSKLNKNEKEQKLSQSTRKIEDIYQKKTPTEHVLLRPDSYIGTIEKIEDDMWVLSNSMFNKSKKTIDLNNDMIGSEKKGKSNSKEPINYIHPIKATYTPGLLKIYDEILVNAADNKKRDSSMSFIKVEINPNENTISIMNDGKGIPVVMHQTENCYVVEMVMGNLMSGSNFNDSELKVVGGRNGFGAKLTNIFSKEFTVETIDKLSGKKYYQKWSNNMGIRSEPIITNVNDDETDYTKITFKPDLEKFKIKSLWDDDILQLMERRLYDIAGCNPELKVTLNGKVLNYNFESYVKLYEHHLNNSAKREENEEQYREESFEFGEISSRWKIGIGLSETGQFTQISFVNSINTVKGGTHVNFLADQIVRYVGEKLKKKHSDLEIRPMNIKHHLALFVNCLVDNPSFDSQSKETLTTKPMLFGSTPEIPESLLAQFVKNSKIIERVAGWALMKQKADLIHSTSSRQSKTTLIKSISKLDDANWAGGNKSKECTLIITEGDSAKSLALAGLSVVGRNSYGVFPLRGKLMNVRDVNPRQLLSNEEINNLTTILGLSHKCTYDSDESMEDLRYGKIMIMADQDHDGSHIKGLVINFIHYFWPNLLKRGFVEEFVTPIIKVTKSSTQKKSFFTIKDYEKWRESITSDQVKQYTIKYYKGLGTSTSAEAKEYFSNLQKHVIKFIWNDEADYLIKMAFAKDSSLLRQRWLKESDMSQGIDHSIKEITYPDFINKELIHFSWAANLRSIPSLVDGLKPGQRKILFASFKRRLTNEIKVSQLSGYVAEQTSYHHGEQSLNSTIVKMAHDFVGSNNLPLLTPAGQFGTRLQGGSDSASARYIFTKLEPVARYLFNELDDPLLNYLEEEGESIQPDYYIPIIPMLLVNGSEGIGVGMATSIPLFSPIDIIDQLMVRLNGQVPLKKMIPWYRGFKGTISPDKLTYRSNGVIKLVGRNLEITELPIGKWTSDYKETLNELIDKDTIKSFQESNTENSVHFTILLNNTQLEQMEDLTENELIKLFKLSTSIHFNLTCFDENSKIQKFDNVEEIIDQFYRIRLQFYEKRRDHLLNSLNSQIKRLTTTIQFLEVIASGKLKIQGRSKQDMIKELESGEIVGFENFGTHPPEVYQHLFSLSILDITKERIDNLTNQLTKRKTDHQSISSSDSKSLWESDLKQLREYLEKSDKEFQKKPLKTSSSSSFDSSSSSETAKLSSTRKSKVDKIKSK</sequence>
<evidence type="ECO:0000256" key="2">
    <source>
        <dbReference type="ARBA" id="ARBA00001913"/>
    </source>
</evidence>
<dbReference type="PROSITE" id="PS50880">
    <property type="entry name" value="TOPRIM"/>
    <property type="match status" value="1"/>
</dbReference>
<dbReference type="Proteomes" id="UP001344447">
    <property type="component" value="Unassembled WGS sequence"/>
</dbReference>
<dbReference type="Gene3D" id="3.30.565.10">
    <property type="entry name" value="Histidine kinase-like ATPase, C-terminal domain"/>
    <property type="match status" value="1"/>
</dbReference>
<dbReference type="InterPro" id="IPR013760">
    <property type="entry name" value="Topo_IIA-like_dom_sf"/>
</dbReference>
<dbReference type="CDD" id="cd00187">
    <property type="entry name" value="TOP4c"/>
    <property type="match status" value="1"/>
</dbReference>
<dbReference type="GO" id="GO:0005524">
    <property type="term" value="F:ATP binding"/>
    <property type="evidence" value="ECO:0007669"/>
    <property type="project" value="UniProtKB-UniRule"/>
</dbReference>
<dbReference type="InterPro" id="IPR050634">
    <property type="entry name" value="DNA_Topoisomerase_II"/>
</dbReference>
<dbReference type="CDD" id="cd03365">
    <property type="entry name" value="TOPRIM_TopoIIA"/>
    <property type="match status" value="1"/>
</dbReference>
<dbReference type="InterPro" id="IPR013759">
    <property type="entry name" value="Topo_IIA_B_C"/>
</dbReference>
<dbReference type="PRINTS" id="PR00418">
    <property type="entry name" value="TPI2FAMILY"/>
</dbReference>
<dbReference type="Gene3D" id="3.30.1490.30">
    <property type="match status" value="1"/>
</dbReference>
<dbReference type="CDD" id="cd16930">
    <property type="entry name" value="HATPase_TopII-like"/>
    <property type="match status" value="1"/>
</dbReference>
<keyword evidence="8" id="KW-0460">Magnesium</keyword>
<dbReference type="Pfam" id="PF00204">
    <property type="entry name" value="DNA_gyraseB"/>
    <property type="match status" value="1"/>
</dbReference>
<dbReference type="Gene3D" id="3.30.230.10">
    <property type="match status" value="1"/>
</dbReference>
<dbReference type="GO" id="GO:0000819">
    <property type="term" value="P:sister chromatid segregation"/>
    <property type="evidence" value="ECO:0007669"/>
    <property type="project" value="TreeGrafter"/>
</dbReference>
<dbReference type="InterPro" id="IPR002205">
    <property type="entry name" value="Topo_IIA_dom_A"/>
</dbReference>
<feature type="region of interest" description="Disordered" evidence="14">
    <location>
        <begin position="1232"/>
        <end position="1273"/>
    </location>
</feature>
<dbReference type="InterPro" id="IPR020568">
    <property type="entry name" value="Ribosomal_Su5_D2-typ_SF"/>
</dbReference>
<evidence type="ECO:0000259" key="16">
    <source>
        <dbReference type="PROSITE" id="PS52040"/>
    </source>
</evidence>
<dbReference type="Pfam" id="PF16898">
    <property type="entry name" value="TOPRIM_C"/>
    <property type="match status" value="1"/>
</dbReference>
<evidence type="ECO:0000256" key="4">
    <source>
        <dbReference type="ARBA" id="ARBA00011080"/>
    </source>
</evidence>
<evidence type="ECO:0000313" key="17">
    <source>
        <dbReference type="EMBL" id="KAK5582451.1"/>
    </source>
</evidence>
<comment type="subunit">
    <text evidence="13">Homodimer.</text>
</comment>
<reference evidence="17 18" key="1">
    <citation type="submission" date="2023-11" db="EMBL/GenBank/DDBJ databases">
        <title>Dfirmibasis_genome.</title>
        <authorList>
            <person name="Edelbroek B."/>
            <person name="Kjellin J."/>
            <person name="Jerlstrom-Hultqvist J."/>
            <person name="Soderbom F."/>
        </authorList>
    </citation>
    <scope>NUCLEOTIDE SEQUENCE [LARGE SCALE GENOMIC DNA]</scope>
    <source>
        <strain evidence="17 18">TNS-C-14</strain>
    </source>
</reference>
<dbReference type="SUPFAM" id="SSF54211">
    <property type="entry name" value="Ribosomal protein S5 domain 2-like"/>
    <property type="match status" value="1"/>
</dbReference>
<dbReference type="SUPFAM" id="SSF56719">
    <property type="entry name" value="Type II DNA topoisomerase"/>
    <property type="match status" value="1"/>
</dbReference>